<evidence type="ECO:0000259" key="1">
    <source>
        <dbReference type="Pfam" id="PF13546"/>
    </source>
</evidence>
<dbReference type="EMBL" id="BLRY01000110">
    <property type="protein sequence ID" value="GFP28084.1"/>
    <property type="molecule type" value="Genomic_DNA"/>
</dbReference>
<feature type="domain" description="Transposase IS701-like DDE" evidence="1">
    <location>
        <begin position="57"/>
        <end position="260"/>
    </location>
</feature>
<keyword evidence="3" id="KW-1185">Reference proteome</keyword>
<proteinExistence type="predicted"/>
<sequence length="468" mass="53261">MMQLWIHWLGVVWQLRPASSRLRNFLWFLTCLAGMTVRGDLLGATSIIRSLGLKEVCYDRILDFFPSPALNLDKLTQAWVALVQKIYPSILRSNGRILLVGDGLKIAKSGKKMPAVKLLHQQSESNTKPKYIMGHSCQAVALLAGTLKSVFAIPLISRIHQGLIFSNQDQRTLLDKMILLIDALDIAAPFYFIADAYYASRVIILGLTEKGNHLLTRVRNNAVAYYPAEPPPEPKRRGRPRRYGEKTHLRSLFDQPDARQSAHSPIYGEKNICLRFLCLDLLWRPVGILVRFVAVIHPTRGLILLMSTDLTLPPLQIIRLYGLRFKIEVSFKQAIRTLGVYAYHFWMQAMTPIRRLSGDQCLHRKTEEYRNAVRRKLNAYHRHIQIGIIAQGLLQYLSSVFPKLVWSSFGSWIRTIRPGICPSEQVTAIAMRNTLPAFLAHSPQNSILAEFLHERIDLSRSEGLRLAA</sequence>
<dbReference type="Pfam" id="PF13546">
    <property type="entry name" value="DDE_5"/>
    <property type="match status" value="1"/>
</dbReference>
<protein>
    <recommendedName>
        <fullName evidence="1">Transposase IS701-like DDE domain-containing protein</fullName>
    </recommendedName>
</protein>
<dbReference type="AlphaFoldDB" id="A0A6V8P8S6"/>
<dbReference type="SUPFAM" id="SSF53098">
    <property type="entry name" value="Ribonuclease H-like"/>
    <property type="match status" value="1"/>
</dbReference>
<dbReference type="Proteomes" id="UP000591948">
    <property type="component" value="Unassembled WGS sequence"/>
</dbReference>
<accession>A0A6V8P8S6</accession>
<name>A0A6V8P8S6_9ACTN</name>
<evidence type="ECO:0000313" key="2">
    <source>
        <dbReference type="EMBL" id="GFP28084.1"/>
    </source>
</evidence>
<organism evidence="2 3">
    <name type="scientific">Candidatus Hakubella thermalkaliphila</name>
    <dbReference type="NCBI Taxonomy" id="2754717"/>
    <lineage>
        <taxon>Bacteria</taxon>
        <taxon>Bacillati</taxon>
        <taxon>Actinomycetota</taxon>
        <taxon>Actinomycetota incertae sedis</taxon>
        <taxon>Candidatus Hakubellales</taxon>
        <taxon>Candidatus Hakubellaceae</taxon>
        <taxon>Candidatus Hakubella</taxon>
    </lineage>
</organism>
<dbReference type="InterPro" id="IPR038721">
    <property type="entry name" value="IS701-like_DDE_dom"/>
</dbReference>
<reference evidence="2 3" key="1">
    <citation type="journal article" date="2020" name="Front. Microbiol.">
        <title>Single-cell genomics of novel Actinobacteria with the Wood-Ljungdahl pathway discovered in a serpentinizing system.</title>
        <authorList>
            <person name="Merino N."/>
            <person name="Kawai M."/>
            <person name="Boyd E.S."/>
            <person name="Colman D.R."/>
            <person name="McGlynn S.E."/>
            <person name="Nealson K.H."/>
            <person name="Kurokawa K."/>
            <person name="Hongoh Y."/>
        </authorList>
    </citation>
    <scope>NUCLEOTIDE SEQUENCE [LARGE SCALE GENOMIC DNA]</scope>
    <source>
        <strain evidence="2 3">S33</strain>
    </source>
</reference>
<dbReference type="InterPro" id="IPR012337">
    <property type="entry name" value="RNaseH-like_sf"/>
</dbReference>
<evidence type="ECO:0000313" key="3">
    <source>
        <dbReference type="Proteomes" id="UP000591948"/>
    </source>
</evidence>
<comment type="caution">
    <text evidence="2">The sequence shown here is derived from an EMBL/GenBank/DDBJ whole genome shotgun (WGS) entry which is preliminary data.</text>
</comment>
<gene>
    <name evidence="2" type="ORF">HKBW3S33_01501</name>
</gene>